<evidence type="ECO:0000313" key="2">
    <source>
        <dbReference type="Proteomes" id="UP000736583"/>
    </source>
</evidence>
<name>A0ABS6F472_9CLOT</name>
<protein>
    <submittedName>
        <fullName evidence="1">Type III-B CRISPR module-associated protein Cmr5</fullName>
    </submittedName>
</protein>
<organism evidence="1 2">
    <name type="scientific">Clostridium simiarum</name>
    <dbReference type="NCBI Taxonomy" id="2841506"/>
    <lineage>
        <taxon>Bacteria</taxon>
        <taxon>Bacillati</taxon>
        <taxon>Bacillota</taxon>
        <taxon>Clostridia</taxon>
        <taxon>Eubacteriales</taxon>
        <taxon>Clostridiaceae</taxon>
        <taxon>Clostridium</taxon>
    </lineage>
</organism>
<gene>
    <name evidence="1" type="primary">cmr5</name>
    <name evidence="1" type="ORF">KQI89_16285</name>
</gene>
<dbReference type="Pfam" id="PF09701">
    <property type="entry name" value="Cas_Cmr5"/>
    <property type="match status" value="1"/>
</dbReference>
<dbReference type="Proteomes" id="UP000736583">
    <property type="component" value="Unassembled WGS sequence"/>
</dbReference>
<keyword evidence="2" id="KW-1185">Reference proteome</keyword>
<dbReference type="InterPro" id="IPR010160">
    <property type="entry name" value="CRISPR-assoc_prot_Cmr5"/>
</dbReference>
<dbReference type="NCBIfam" id="TIGR01881">
    <property type="entry name" value="cas_Cmr5"/>
    <property type="match status" value="1"/>
</dbReference>
<evidence type="ECO:0000313" key="1">
    <source>
        <dbReference type="EMBL" id="MBU5593309.1"/>
    </source>
</evidence>
<dbReference type="EMBL" id="JAHLQL010000008">
    <property type="protein sequence ID" value="MBU5593309.1"/>
    <property type="molecule type" value="Genomic_DNA"/>
</dbReference>
<sequence>MNKREIEEQIPIAIDSINEFINNELFYKKDDKSFGLIPKEYNGYISNFGASIIQSGLISTVAFFESEKSNSNSDKRVLTKLILQVIQEYKKLQVKDVESLLGYVLDNKNIAEEIEEEIINATIAIKLAIRVFKFTENSESQVSNL</sequence>
<proteinExistence type="predicted"/>
<reference evidence="1 2" key="1">
    <citation type="submission" date="2021-06" db="EMBL/GenBank/DDBJ databases">
        <authorList>
            <person name="Sun Q."/>
            <person name="Li D."/>
        </authorList>
    </citation>
    <scope>NUCLEOTIDE SEQUENCE [LARGE SCALE GENOMIC DNA]</scope>
    <source>
        <strain evidence="1 2">MSJ-4</strain>
    </source>
</reference>
<comment type="caution">
    <text evidence="1">The sequence shown here is derived from an EMBL/GenBank/DDBJ whole genome shotgun (WGS) entry which is preliminary data.</text>
</comment>
<dbReference type="RefSeq" id="WP_216457972.1">
    <property type="nucleotide sequence ID" value="NZ_JAHLQL010000008.1"/>
</dbReference>
<accession>A0ABS6F472</accession>